<reference evidence="4 5" key="1">
    <citation type="submission" date="2019-06" db="EMBL/GenBank/DDBJ databases">
        <title>Sequencing the genomes of 1000 actinobacteria strains.</title>
        <authorList>
            <person name="Klenk H.-P."/>
        </authorList>
    </citation>
    <scope>NUCLEOTIDE SEQUENCE [LARGE SCALE GENOMIC DNA]</scope>
    <source>
        <strain evidence="4 5">DSM 8803</strain>
    </source>
</reference>
<dbReference type="InterPro" id="IPR012340">
    <property type="entry name" value="NA-bd_OB-fold"/>
</dbReference>
<name>A0A542Y9H2_9MICO</name>
<sequence length="151" mass="16905">MDPRTKTALPGYLSRTPQLKRLSGGLALFIGQIGQKQYREEPDGSLTLLGATYTKLVLLGEHAEEAFADFVEGDDVVAIGSFKTRSYEHRGQKIEECQFQAAKLLFDTTRERYRVERRPRPRAEAAREAPRAAGTVEFRAPQPARALTLGR</sequence>
<organism evidence="4 5">
    <name type="scientific">Leucobacter komagatae</name>
    <dbReference type="NCBI Taxonomy" id="55969"/>
    <lineage>
        <taxon>Bacteria</taxon>
        <taxon>Bacillati</taxon>
        <taxon>Actinomycetota</taxon>
        <taxon>Actinomycetes</taxon>
        <taxon>Micrococcales</taxon>
        <taxon>Microbacteriaceae</taxon>
        <taxon>Leucobacter</taxon>
    </lineage>
</organism>
<protein>
    <recommendedName>
        <fullName evidence="6">Single-stranded DNA-binding protein</fullName>
    </recommendedName>
</protein>
<evidence type="ECO:0000313" key="5">
    <source>
        <dbReference type="Proteomes" id="UP000319094"/>
    </source>
</evidence>
<feature type="region of interest" description="Disordered" evidence="3">
    <location>
        <begin position="116"/>
        <end position="151"/>
    </location>
</feature>
<dbReference type="InterPro" id="IPR000424">
    <property type="entry name" value="Primosome_PriB/ssb"/>
</dbReference>
<feature type="compositionally biased region" description="Basic and acidic residues" evidence="3">
    <location>
        <begin position="116"/>
        <end position="130"/>
    </location>
</feature>
<dbReference type="GO" id="GO:0003697">
    <property type="term" value="F:single-stranded DNA binding"/>
    <property type="evidence" value="ECO:0007669"/>
    <property type="project" value="InterPro"/>
</dbReference>
<keyword evidence="5" id="KW-1185">Reference proteome</keyword>
<evidence type="ECO:0000256" key="2">
    <source>
        <dbReference type="PROSITE-ProRule" id="PRU00252"/>
    </source>
</evidence>
<dbReference type="PROSITE" id="PS50935">
    <property type="entry name" value="SSB"/>
    <property type="match status" value="1"/>
</dbReference>
<dbReference type="SUPFAM" id="SSF50249">
    <property type="entry name" value="Nucleic acid-binding proteins"/>
    <property type="match status" value="1"/>
</dbReference>
<comment type="caution">
    <text evidence="4">The sequence shown here is derived from an EMBL/GenBank/DDBJ whole genome shotgun (WGS) entry which is preliminary data.</text>
</comment>
<evidence type="ECO:0000256" key="3">
    <source>
        <dbReference type="SAM" id="MobiDB-lite"/>
    </source>
</evidence>
<gene>
    <name evidence="4" type="ORF">FB468_2781</name>
</gene>
<proteinExistence type="predicted"/>
<dbReference type="Proteomes" id="UP000319094">
    <property type="component" value="Unassembled WGS sequence"/>
</dbReference>
<evidence type="ECO:0000313" key="4">
    <source>
        <dbReference type="EMBL" id="TQL44713.1"/>
    </source>
</evidence>
<dbReference type="Gene3D" id="2.40.50.140">
    <property type="entry name" value="Nucleic acid-binding proteins"/>
    <property type="match status" value="1"/>
</dbReference>
<keyword evidence="1 2" id="KW-0238">DNA-binding</keyword>
<evidence type="ECO:0000256" key="1">
    <source>
        <dbReference type="ARBA" id="ARBA00023125"/>
    </source>
</evidence>
<accession>A0A542Y9H2</accession>
<evidence type="ECO:0008006" key="6">
    <source>
        <dbReference type="Google" id="ProtNLM"/>
    </source>
</evidence>
<dbReference type="AlphaFoldDB" id="A0A542Y9H2"/>
<dbReference type="EMBL" id="VFON01000001">
    <property type="protein sequence ID" value="TQL44713.1"/>
    <property type="molecule type" value="Genomic_DNA"/>
</dbReference>